<keyword evidence="3 9" id="KW-0808">Transferase</keyword>
<dbReference type="GO" id="GO:0005886">
    <property type="term" value="C:plasma membrane"/>
    <property type="evidence" value="ECO:0007669"/>
    <property type="project" value="TreeGrafter"/>
</dbReference>
<dbReference type="InterPro" id="IPR050256">
    <property type="entry name" value="Glycosyltransferase_2"/>
</dbReference>
<evidence type="ECO:0000259" key="8">
    <source>
        <dbReference type="Pfam" id="PF00535"/>
    </source>
</evidence>
<feature type="domain" description="Glycosyltransferase 2-like" evidence="8">
    <location>
        <begin position="4"/>
        <end position="169"/>
    </location>
</feature>
<evidence type="ECO:0000256" key="4">
    <source>
        <dbReference type="ARBA" id="ARBA00022692"/>
    </source>
</evidence>
<dbReference type="SUPFAM" id="SSF53448">
    <property type="entry name" value="Nucleotide-diphospho-sugar transferases"/>
    <property type="match status" value="1"/>
</dbReference>
<dbReference type="Gene3D" id="3.90.550.10">
    <property type="entry name" value="Spore Coat Polysaccharide Biosynthesis Protein SpsA, Chain A"/>
    <property type="match status" value="1"/>
</dbReference>
<comment type="caution">
    <text evidence="9">The sequence shown here is derived from an EMBL/GenBank/DDBJ whole genome shotgun (WGS) entry which is preliminary data.</text>
</comment>
<evidence type="ECO:0000256" key="7">
    <source>
        <dbReference type="SAM" id="Phobius"/>
    </source>
</evidence>
<dbReference type="CDD" id="cd04187">
    <property type="entry name" value="DPM1_like_bac"/>
    <property type="match status" value="1"/>
</dbReference>
<dbReference type="PANTHER" id="PTHR48090">
    <property type="entry name" value="UNDECAPRENYL-PHOSPHATE 4-DEOXY-4-FORMAMIDO-L-ARABINOSE TRANSFERASE-RELATED"/>
    <property type="match status" value="1"/>
</dbReference>
<dbReference type="Pfam" id="PF00535">
    <property type="entry name" value="Glycos_transf_2"/>
    <property type="match status" value="1"/>
</dbReference>
<reference evidence="9 10" key="1">
    <citation type="submission" date="2019-03" db="EMBL/GenBank/DDBJ databases">
        <title>Freshwater and sediment microbial communities from various areas in North America, analyzing microbe dynamics in response to fracking.</title>
        <authorList>
            <person name="Lamendella R."/>
        </authorList>
    </citation>
    <scope>NUCLEOTIDE SEQUENCE [LARGE SCALE GENOMIC DNA]</scope>
    <source>
        <strain evidence="9 10">175.2</strain>
    </source>
</reference>
<evidence type="ECO:0000256" key="2">
    <source>
        <dbReference type="ARBA" id="ARBA00022676"/>
    </source>
</evidence>
<sequence>MKLSIIIPIYNEAESLPKLAERLRHVAARIQSEKGFSVDFIFIDDGSSDDSAACLKTLDFAGHSARLLSFSRNFGKEAALSAGIDAAKDADIMIMMDADLQHPPELVIDLLDKWEEENVDCVYFYKERRHEAEGFLKTAFAKGFYWVINRRARFRITENAGDYRLITRRFADALISLPETERFMKGLYGWVGFEQCGIPLTPPPREHGRTNFNFVQLLMMSFDAITSFTTTPLRLMALFGMAIAGLSTLYGVYIILERLFVGQEESGLASTLTLIAFFGGLQMIYLGLVGEYIGKAVLEAKRRPGYILAENRILQPEADYTSSHQTKDAPASHDET</sequence>
<evidence type="ECO:0000256" key="5">
    <source>
        <dbReference type="ARBA" id="ARBA00022989"/>
    </source>
</evidence>
<dbReference type="InterPro" id="IPR001173">
    <property type="entry name" value="Glyco_trans_2-like"/>
</dbReference>
<keyword evidence="4 7" id="KW-0812">Transmembrane</keyword>
<dbReference type="InterPro" id="IPR029044">
    <property type="entry name" value="Nucleotide-diphossugar_trans"/>
</dbReference>
<dbReference type="AlphaFoldDB" id="A0A4R3ND89"/>
<dbReference type="GO" id="GO:0016757">
    <property type="term" value="F:glycosyltransferase activity"/>
    <property type="evidence" value="ECO:0007669"/>
    <property type="project" value="UniProtKB-KW"/>
</dbReference>
<name>A0A4R3ND89_9HYPH</name>
<organism evidence="9 10">
    <name type="scientific">Martelella mediterranea</name>
    <dbReference type="NCBI Taxonomy" id="293089"/>
    <lineage>
        <taxon>Bacteria</taxon>
        <taxon>Pseudomonadati</taxon>
        <taxon>Pseudomonadota</taxon>
        <taxon>Alphaproteobacteria</taxon>
        <taxon>Hyphomicrobiales</taxon>
        <taxon>Aurantimonadaceae</taxon>
        <taxon>Martelella</taxon>
    </lineage>
</organism>
<protein>
    <submittedName>
        <fullName evidence="9">Glycosyltransferase involved in cell wall biosynthesis</fullName>
    </submittedName>
</protein>
<keyword evidence="6 7" id="KW-0472">Membrane</keyword>
<evidence type="ECO:0000256" key="3">
    <source>
        <dbReference type="ARBA" id="ARBA00022679"/>
    </source>
</evidence>
<proteinExistence type="predicted"/>
<evidence type="ECO:0000256" key="1">
    <source>
        <dbReference type="ARBA" id="ARBA00004141"/>
    </source>
</evidence>
<evidence type="ECO:0000256" key="6">
    <source>
        <dbReference type="ARBA" id="ARBA00023136"/>
    </source>
</evidence>
<keyword evidence="5 7" id="KW-1133">Transmembrane helix</keyword>
<comment type="subcellular location">
    <subcellularLocation>
        <location evidence="1">Membrane</location>
        <topology evidence="1">Multi-pass membrane protein</topology>
    </subcellularLocation>
</comment>
<dbReference type="OrthoDB" id="9807795at2"/>
<evidence type="ECO:0000313" key="10">
    <source>
        <dbReference type="Proteomes" id="UP000295097"/>
    </source>
</evidence>
<dbReference type="PANTHER" id="PTHR48090:SF1">
    <property type="entry name" value="PROPHAGE BACTOPRENOL GLUCOSYL TRANSFERASE HOMOLOG"/>
    <property type="match status" value="1"/>
</dbReference>
<dbReference type="RefSeq" id="WP_132314141.1">
    <property type="nucleotide sequence ID" value="NZ_SMAR01000053.1"/>
</dbReference>
<gene>
    <name evidence="9" type="ORF">EDC90_10534</name>
</gene>
<keyword evidence="2" id="KW-0328">Glycosyltransferase</keyword>
<accession>A0A4R3ND89</accession>
<keyword evidence="10" id="KW-1185">Reference proteome</keyword>
<dbReference type="Proteomes" id="UP000295097">
    <property type="component" value="Unassembled WGS sequence"/>
</dbReference>
<evidence type="ECO:0000313" key="9">
    <source>
        <dbReference type="EMBL" id="TCT29239.1"/>
    </source>
</evidence>
<feature type="transmembrane region" description="Helical" evidence="7">
    <location>
        <begin position="268"/>
        <end position="293"/>
    </location>
</feature>
<dbReference type="EMBL" id="SMAR01000053">
    <property type="protein sequence ID" value="TCT29239.1"/>
    <property type="molecule type" value="Genomic_DNA"/>
</dbReference>
<feature type="transmembrane region" description="Helical" evidence="7">
    <location>
        <begin position="235"/>
        <end position="256"/>
    </location>
</feature>